<dbReference type="RefSeq" id="WP_255890624.1">
    <property type="nucleotide sequence ID" value="NZ_JAFMZM010000003.1"/>
</dbReference>
<evidence type="ECO:0000313" key="4">
    <source>
        <dbReference type="Proteomes" id="UP001596524"/>
    </source>
</evidence>
<dbReference type="PRINTS" id="PR00040">
    <property type="entry name" value="HTHMERR"/>
</dbReference>
<evidence type="ECO:0000313" key="3">
    <source>
        <dbReference type="EMBL" id="MFC7360102.1"/>
    </source>
</evidence>
<keyword evidence="4" id="KW-1185">Reference proteome</keyword>
<accession>A0ABW2N206</accession>
<dbReference type="Pfam" id="PF13411">
    <property type="entry name" value="MerR_1"/>
    <property type="match status" value="1"/>
</dbReference>
<dbReference type="SMART" id="SM00422">
    <property type="entry name" value="HTH_MERR"/>
    <property type="match status" value="1"/>
</dbReference>
<dbReference type="PANTHER" id="PTHR30204">
    <property type="entry name" value="REDOX-CYCLING DRUG-SENSING TRANSCRIPTIONAL ACTIVATOR SOXR"/>
    <property type="match status" value="1"/>
</dbReference>
<dbReference type="Gene3D" id="1.10.1660.10">
    <property type="match status" value="1"/>
</dbReference>
<dbReference type="PROSITE" id="PS50937">
    <property type="entry name" value="HTH_MERR_2"/>
    <property type="match status" value="1"/>
</dbReference>
<feature type="domain" description="HTH merR-type" evidence="2">
    <location>
        <begin position="10"/>
        <end position="78"/>
    </location>
</feature>
<keyword evidence="1" id="KW-0238">DNA-binding</keyword>
<comment type="caution">
    <text evidence="3">The sequence shown here is derived from an EMBL/GenBank/DDBJ whole genome shotgun (WGS) entry which is preliminary data.</text>
</comment>
<evidence type="ECO:0000259" key="2">
    <source>
        <dbReference type="PROSITE" id="PS50937"/>
    </source>
</evidence>
<dbReference type="InterPro" id="IPR000551">
    <property type="entry name" value="MerR-type_HTH_dom"/>
</dbReference>
<organism evidence="3 4">
    <name type="scientific">Nocardioides astragali</name>
    <dbReference type="NCBI Taxonomy" id="1776736"/>
    <lineage>
        <taxon>Bacteria</taxon>
        <taxon>Bacillati</taxon>
        <taxon>Actinomycetota</taxon>
        <taxon>Actinomycetes</taxon>
        <taxon>Propionibacteriales</taxon>
        <taxon>Nocardioidaceae</taxon>
        <taxon>Nocardioides</taxon>
    </lineage>
</organism>
<dbReference type="SUPFAM" id="SSF46955">
    <property type="entry name" value="Putative DNA-binding domain"/>
    <property type="match status" value="1"/>
</dbReference>
<evidence type="ECO:0000256" key="1">
    <source>
        <dbReference type="ARBA" id="ARBA00023125"/>
    </source>
</evidence>
<sequence length="198" mass="21777">METRVDADELLTLDELTERTGVSARNVRFYASRGLVPSPIRRGRSGYYGPDHVARLELVRELQGHGFTLSAIEKYVERIPDTATPSDIALHLSLLAPVMGDRDVDVPGSLSGLGISPEAAQAVARVYAEHGKQVADELSEVVRTMIWPQFRERGGTAEELRELVHRLKPATIAGLVTAYEQAIDESQAAYDGKRPAER</sequence>
<protein>
    <submittedName>
        <fullName evidence="3">Helix-turn-helix domain-containing protein</fullName>
    </submittedName>
</protein>
<gene>
    <name evidence="3" type="ORF">ACFQO6_07440</name>
</gene>
<dbReference type="InterPro" id="IPR047057">
    <property type="entry name" value="MerR_fam"/>
</dbReference>
<dbReference type="InterPro" id="IPR009061">
    <property type="entry name" value="DNA-bd_dom_put_sf"/>
</dbReference>
<dbReference type="EMBL" id="JBHTCH010000005">
    <property type="protein sequence ID" value="MFC7360102.1"/>
    <property type="molecule type" value="Genomic_DNA"/>
</dbReference>
<dbReference type="Proteomes" id="UP001596524">
    <property type="component" value="Unassembled WGS sequence"/>
</dbReference>
<dbReference type="CDD" id="cd00592">
    <property type="entry name" value="HTH_MerR-like"/>
    <property type="match status" value="1"/>
</dbReference>
<proteinExistence type="predicted"/>
<dbReference type="PANTHER" id="PTHR30204:SF93">
    <property type="entry name" value="HTH MERR-TYPE DOMAIN-CONTAINING PROTEIN"/>
    <property type="match status" value="1"/>
</dbReference>
<name>A0ABW2N206_9ACTN</name>
<reference evidence="4" key="1">
    <citation type="journal article" date="2019" name="Int. J. Syst. Evol. Microbiol.">
        <title>The Global Catalogue of Microorganisms (GCM) 10K type strain sequencing project: providing services to taxonomists for standard genome sequencing and annotation.</title>
        <authorList>
            <consortium name="The Broad Institute Genomics Platform"/>
            <consortium name="The Broad Institute Genome Sequencing Center for Infectious Disease"/>
            <person name="Wu L."/>
            <person name="Ma J."/>
        </authorList>
    </citation>
    <scope>NUCLEOTIDE SEQUENCE [LARGE SCALE GENOMIC DNA]</scope>
    <source>
        <strain evidence="4">FCH27</strain>
    </source>
</reference>